<protein>
    <recommendedName>
        <fullName evidence="4">Outer membrane protein HomB</fullName>
    </recommendedName>
</protein>
<dbReference type="EMBL" id="CP003481">
    <property type="protein sequence ID" value="AFI05097.1"/>
    <property type="molecule type" value="Genomic_DNA"/>
</dbReference>
<dbReference type="Proteomes" id="UP000005013">
    <property type="component" value="Chromosome"/>
</dbReference>
<reference evidence="2 3" key="1">
    <citation type="journal article" date="2013" name="PLoS ONE">
        <title>Sequence Divergence and Conservation in Genomes ofHelicobacter cetorum Strains from a Dolphin and a Whale.</title>
        <authorList>
            <person name="Kersulyte D."/>
            <person name="Rossi M."/>
            <person name="Berg D.E."/>
        </authorList>
    </citation>
    <scope>NUCLEOTIDE SEQUENCE [LARGE SCALE GENOMIC DNA]</scope>
    <source>
        <strain evidence="2 3">MIT 99-5656</strain>
    </source>
</reference>
<dbReference type="PATRIC" id="fig|1163745.3.peg.73"/>
<feature type="compositionally biased region" description="Polar residues" evidence="1">
    <location>
        <begin position="55"/>
        <end position="83"/>
    </location>
</feature>
<dbReference type="KEGG" id="hcm:HCD_00325"/>
<keyword evidence="3" id="KW-1185">Reference proteome</keyword>
<evidence type="ECO:0000313" key="3">
    <source>
        <dbReference type="Proteomes" id="UP000005013"/>
    </source>
</evidence>
<feature type="compositionally biased region" description="Polar residues" evidence="1">
    <location>
        <begin position="104"/>
        <end position="123"/>
    </location>
</feature>
<dbReference type="HOGENOM" id="CLU_017994_1_0_7"/>
<dbReference type="STRING" id="1163745.HCD_00325"/>
<evidence type="ECO:0000256" key="1">
    <source>
        <dbReference type="SAM" id="MobiDB-lite"/>
    </source>
</evidence>
<sequence length="741" mass="83014">MSNNKNLTTNLKQLSKSACIVLAGVLSECEAHPKSGFFIEAGFETGMSSVTESVQKRSNPQSVLGNSLYQQGYSPNRITSTTESTKKHENGSNTSKTRAKRSVDNSQNETPTTASADNISNPKESVENKSLTEENKQANIPQAVVEQAHQEAETPQENTNNSPYANIKDLKNLSVSHVTTSDYASSAELYADGKIAGTTFSTTNPIATSYDTSKNQITIDNHLSQDLKNVKLVVKVADNTQTQGYREVEIATFESIPKNSHMTISKDKIPAFNDTALQNANTQNFEFRYNGTTTPTDTQEQQTKKALEALASITTNIHGTFRNGYSYNGCGSYQCYTDTTKEYAQKLPLLLLDLAYVLDSQKWADAVHNANFDFYDSRNQVISKEYVIQNMRGDSHNLAFRQLNRTHNIAGLASPYLYALSDTAFSEFSNPLLYDPKAITYEHLQKFYEFMHEYAHTRGYLHSGNMTYGNSHGDCGTDNRCNSITTGAGNPHGDGFTSLTTKVWLDMEERGEIPFQVIKCPYSSCSAYTTSEEVPYFKNLNSPNNPHYLAHNFMVSNVSNMMQTLSNTIQSTTNLSPTNKRQNSPMLGFNTQIGYQNYFNNIIGLSYYAMFNYNFSKRQGLLNKTQQYGVGGGVNLLIDFINVYKDKNFKSSFGVFAGARALYNRYQFNGMINASKHKGNVYFTTGFNYRYKHSKISLGISMPLIKQNIKAQLLTEETINEVALNENFNNMHVFMNYGWVF</sequence>
<dbReference type="RefSeq" id="WP_014658626.1">
    <property type="nucleotide sequence ID" value="NC_017735.1"/>
</dbReference>
<dbReference type="PRINTS" id="PR01776">
    <property type="entry name" value="HPOMPFAMILY"/>
</dbReference>
<evidence type="ECO:0008006" key="4">
    <source>
        <dbReference type="Google" id="ProtNLM"/>
    </source>
</evidence>
<accession>I0EQ78</accession>
<dbReference type="InterPro" id="IPR002718">
    <property type="entry name" value="OMP_Helicobacter"/>
</dbReference>
<feature type="region of interest" description="Disordered" evidence="1">
    <location>
        <begin position="55"/>
        <end position="136"/>
    </location>
</feature>
<feature type="compositionally biased region" description="Basic and acidic residues" evidence="1">
    <location>
        <begin position="124"/>
        <end position="136"/>
    </location>
</feature>
<evidence type="ECO:0000313" key="2">
    <source>
        <dbReference type="EMBL" id="AFI05097.1"/>
    </source>
</evidence>
<organism evidence="2 3">
    <name type="scientific">Helicobacter cetorum (strain ATCC BAA-540 / CCUG 52418 / MIT 99-5656)</name>
    <dbReference type="NCBI Taxonomy" id="1163745"/>
    <lineage>
        <taxon>Bacteria</taxon>
        <taxon>Pseudomonadati</taxon>
        <taxon>Campylobacterota</taxon>
        <taxon>Epsilonproteobacteria</taxon>
        <taxon>Campylobacterales</taxon>
        <taxon>Helicobacteraceae</taxon>
        <taxon>Helicobacter</taxon>
    </lineage>
</organism>
<name>I0EQ78_HELCM</name>
<gene>
    <name evidence="2" type="ordered locus">HCD_00325</name>
</gene>
<proteinExistence type="predicted"/>
<dbReference type="AlphaFoldDB" id="I0EQ78"/>
<dbReference type="OrthoDB" id="5314256at2"/>